<evidence type="ECO:0000313" key="3">
    <source>
        <dbReference type="Proteomes" id="UP001219518"/>
    </source>
</evidence>
<keyword evidence="3" id="KW-1185">Reference proteome</keyword>
<dbReference type="InterPro" id="IPR005135">
    <property type="entry name" value="Endo/exonuclease/phosphatase"/>
</dbReference>
<feature type="domain" description="Endonuclease/exonuclease/phosphatase" evidence="1">
    <location>
        <begin position="109"/>
        <end position="219"/>
    </location>
</feature>
<accession>A0AAE1H3Q2</accession>
<dbReference type="Pfam" id="PF14529">
    <property type="entry name" value="Exo_endo_phos_2"/>
    <property type="match status" value="1"/>
</dbReference>
<name>A0AAE1H3Q2_9NEOP</name>
<proteinExistence type="predicted"/>
<dbReference type="PANTHER" id="PTHR47510">
    <property type="entry name" value="REVERSE TRANSCRIPTASE DOMAIN-CONTAINING PROTEIN"/>
    <property type="match status" value="1"/>
</dbReference>
<evidence type="ECO:0000313" key="2">
    <source>
        <dbReference type="EMBL" id="KAK3914232.1"/>
    </source>
</evidence>
<protein>
    <submittedName>
        <fullName evidence="2">Exodeoxyribonuclease III</fullName>
    </submittedName>
</protein>
<dbReference type="AlphaFoldDB" id="A0AAE1H3Q2"/>
<dbReference type="PANTHER" id="PTHR47510:SF3">
    <property type="entry name" value="ENDO_EXONUCLEASE_PHOSPHATASE DOMAIN-CONTAINING PROTEIN"/>
    <property type="match status" value="1"/>
</dbReference>
<reference evidence="2" key="1">
    <citation type="submission" date="2021-07" db="EMBL/GenBank/DDBJ databases">
        <authorList>
            <person name="Catto M.A."/>
            <person name="Jacobson A."/>
            <person name="Kennedy G."/>
            <person name="Labadie P."/>
            <person name="Hunt B.G."/>
            <person name="Srinivasan R."/>
        </authorList>
    </citation>
    <scope>NUCLEOTIDE SEQUENCE</scope>
    <source>
        <strain evidence="2">PL_HMW_Pooled</strain>
        <tissue evidence="2">Head</tissue>
    </source>
</reference>
<dbReference type="GO" id="GO:0003824">
    <property type="term" value="F:catalytic activity"/>
    <property type="evidence" value="ECO:0007669"/>
    <property type="project" value="InterPro"/>
</dbReference>
<dbReference type="Gene3D" id="3.60.10.10">
    <property type="entry name" value="Endonuclease/exonuclease/phosphatase"/>
    <property type="match status" value="1"/>
</dbReference>
<sequence length="452" mass="52506">MTNKLPHFNVCHLNINSLYQKLSELENLAEELNIQVLCISEHWLKEEQVPTSNISGYECAAIFCRTHFSHGGVAIYTKRGQLSNKELDLSDLISEKVFEAVCIICDNFAVICVYRSPSGDINEFCDRLDQCIQRVITKKNHLIICGDINVDILNYQQPSDLDGKKFIYILEENGLHSITDKSTRVTHSSKSAIDHIITNLDKNNYESVCDLETGFSDHYMQCISIKQEKKKFPCIMKRMFTTRSKANFCRALQDQNWEAVFKESDVNGKYNTFHNIFKELYDTHFPIKKVREKREDKSGISTGIKITSKNFRDLCLFIKTTNNPILLSYFRRYRLIYRQVIKKAKCLHNQRIVMESKNKSKTIWSIVNDSIGKAKQERKNLNIMGEDGNVTNDPEKVSDIFNNYYYNVINDLQKENNGIGTKTRKHCDKSMFLRSVTRSEIINAIVEFFRKI</sequence>
<gene>
    <name evidence="2" type="ORF">KUF71_023645</name>
</gene>
<dbReference type="EMBL" id="JAHWGI010000363">
    <property type="protein sequence ID" value="KAK3914232.1"/>
    <property type="molecule type" value="Genomic_DNA"/>
</dbReference>
<dbReference type="SUPFAM" id="SSF56219">
    <property type="entry name" value="DNase I-like"/>
    <property type="match status" value="1"/>
</dbReference>
<dbReference type="Proteomes" id="UP001219518">
    <property type="component" value="Unassembled WGS sequence"/>
</dbReference>
<dbReference type="InterPro" id="IPR036691">
    <property type="entry name" value="Endo/exonu/phosph_ase_sf"/>
</dbReference>
<evidence type="ECO:0000259" key="1">
    <source>
        <dbReference type="Pfam" id="PF14529"/>
    </source>
</evidence>
<reference evidence="2" key="2">
    <citation type="journal article" date="2023" name="BMC Genomics">
        <title>Pest status, molecular evolution, and epigenetic factors derived from the genome assembly of Frankliniella fusca, a thysanopteran phytovirus vector.</title>
        <authorList>
            <person name="Catto M.A."/>
            <person name="Labadie P.E."/>
            <person name="Jacobson A.L."/>
            <person name="Kennedy G.G."/>
            <person name="Srinivasan R."/>
            <person name="Hunt B.G."/>
        </authorList>
    </citation>
    <scope>NUCLEOTIDE SEQUENCE</scope>
    <source>
        <strain evidence="2">PL_HMW_Pooled</strain>
    </source>
</reference>
<organism evidence="2 3">
    <name type="scientific">Frankliniella fusca</name>
    <dbReference type="NCBI Taxonomy" id="407009"/>
    <lineage>
        <taxon>Eukaryota</taxon>
        <taxon>Metazoa</taxon>
        <taxon>Ecdysozoa</taxon>
        <taxon>Arthropoda</taxon>
        <taxon>Hexapoda</taxon>
        <taxon>Insecta</taxon>
        <taxon>Pterygota</taxon>
        <taxon>Neoptera</taxon>
        <taxon>Paraneoptera</taxon>
        <taxon>Thysanoptera</taxon>
        <taxon>Terebrantia</taxon>
        <taxon>Thripoidea</taxon>
        <taxon>Thripidae</taxon>
        <taxon>Frankliniella</taxon>
    </lineage>
</organism>
<comment type="caution">
    <text evidence="2">The sequence shown here is derived from an EMBL/GenBank/DDBJ whole genome shotgun (WGS) entry which is preliminary data.</text>
</comment>